<name>A0ABP5UVQ0_9ACTN</name>
<gene>
    <name evidence="3" type="ORF">GCM10010420_07410</name>
</gene>
<keyword evidence="4" id="KW-1185">Reference proteome</keyword>
<dbReference type="SMART" id="SM00943">
    <property type="entry name" value="Prim-Pol"/>
    <property type="match status" value="1"/>
</dbReference>
<feature type="region of interest" description="Disordered" evidence="1">
    <location>
        <begin position="1"/>
        <end position="23"/>
    </location>
</feature>
<evidence type="ECO:0000313" key="4">
    <source>
        <dbReference type="Proteomes" id="UP001500058"/>
    </source>
</evidence>
<sequence length="214" mass="22411">MSTSNENAPGLRQQAAGADDQRWGGSEHIVPHGTLWRNALRHATTAADMGFHVGPLTRKKLPAIRSPHRDDPPGTPKCRGECGRLGHGVHDFSNDRDRVAAQFAAAPYATGYGIACGRAPHWLIGLDLDRKNGVDGVESLRALADEHGFTMPATVVVATPSGGLHLWLSGPAGVKVPNSASKLGPGIDVRGSGGYLVGPGSWTPKGVYQVVAHG</sequence>
<dbReference type="SUPFAM" id="SSF56747">
    <property type="entry name" value="Prim-pol domain"/>
    <property type="match status" value="1"/>
</dbReference>
<organism evidence="3 4">
    <name type="scientific">Streptomyces glaucosporus</name>
    <dbReference type="NCBI Taxonomy" id="284044"/>
    <lineage>
        <taxon>Bacteria</taxon>
        <taxon>Bacillati</taxon>
        <taxon>Actinomycetota</taxon>
        <taxon>Actinomycetes</taxon>
        <taxon>Kitasatosporales</taxon>
        <taxon>Streptomycetaceae</taxon>
        <taxon>Streptomyces</taxon>
    </lineage>
</organism>
<evidence type="ECO:0000256" key="1">
    <source>
        <dbReference type="SAM" id="MobiDB-lite"/>
    </source>
</evidence>
<dbReference type="InterPro" id="IPR015330">
    <property type="entry name" value="DNA_primase/pol_bifunc_N"/>
</dbReference>
<dbReference type="Pfam" id="PF09250">
    <property type="entry name" value="Prim-Pol"/>
    <property type="match status" value="1"/>
</dbReference>
<comment type="caution">
    <text evidence="3">The sequence shown here is derived from an EMBL/GenBank/DDBJ whole genome shotgun (WGS) entry which is preliminary data.</text>
</comment>
<dbReference type="Proteomes" id="UP001500058">
    <property type="component" value="Unassembled WGS sequence"/>
</dbReference>
<evidence type="ECO:0000259" key="2">
    <source>
        <dbReference type="SMART" id="SM00943"/>
    </source>
</evidence>
<feature type="domain" description="DNA primase/polymerase bifunctional N-terminal" evidence="2">
    <location>
        <begin position="43"/>
        <end position="211"/>
    </location>
</feature>
<evidence type="ECO:0000313" key="3">
    <source>
        <dbReference type="EMBL" id="GAA2387006.1"/>
    </source>
</evidence>
<dbReference type="CDD" id="cd04859">
    <property type="entry name" value="Prim_Pol"/>
    <property type="match status" value="1"/>
</dbReference>
<accession>A0ABP5UVQ0</accession>
<protein>
    <recommendedName>
        <fullName evidence="2">DNA primase/polymerase bifunctional N-terminal domain-containing protein</fullName>
    </recommendedName>
</protein>
<reference evidence="4" key="1">
    <citation type="journal article" date="2019" name="Int. J. Syst. Evol. Microbiol.">
        <title>The Global Catalogue of Microorganisms (GCM) 10K type strain sequencing project: providing services to taxonomists for standard genome sequencing and annotation.</title>
        <authorList>
            <consortium name="The Broad Institute Genomics Platform"/>
            <consortium name="The Broad Institute Genome Sequencing Center for Infectious Disease"/>
            <person name="Wu L."/>
            <person name="Ma J."/>
        </authorList>
    </citation>
    <scope>NUCLEOTIDE SEQUENCE [LARGE SCALE GENOMIC DNA]</scope>
    <source>
        <strain evidence="4">JCM 6921</strain>
    </source>
</reference>
<proteinExistence type="predicted"/>
<dbReference type="EMBL" id="BAAATJ010000002">
    <property type="protein sequence ID" value="GAA2387006.1"/>
    <property type="molecule type" value="Genomic_DNA"/>
</dbReference>